<accession>A0ABR0R1D4</accession>
<organism evidence="1 2">
    <name type="scientific">Gossypium arboreum</name>
    <name type="common">Tree cotton</name>
    <name type="synonym">Gossypium nanking</name>
    <dbReference type="NCBI Taxonomy" id="29729"/>
    <lineage>
        <taxon>Eukaryota</taxon>
        <taxon>Viridiplantae</taxon>
        <taxon>Streptophyta</taxon>
        <taxon>Embryophyta</taxon>
        <taxon>Tracheophyta</taxon>
        <taxon>Spermatophyta</taxon>
        <taxon>Magnoliopsida</taxon>
        <taxon>eudicotyledons</taxon>
        <taxon>Gunneridae</taxon>
        <taxon>Pentapetalae</taxon>
        <taxon>rosids</taxon>
        <taxon>malvids</taxon>
        <taxon>Malvales</taxon>
        <taxon>Malvaceae</taxon>
        <taxon>Malvoideae</taxon>
        <taxon>Gossypium</taxon>
    </lineage>
</organism>
<dbReference type="Proteomes" id="UP001358586">
    <property type="component" value="Chromosome 1"/>
</dbReference>
<dbReference type="EMBL" id="JARKNE010000001">
    <property type="protein sequence ID" value="KAK5844942.1"/>
    <property type="molecule type" value="Genomic_DNA"/>
</dbReference>
<name>A0ABR0R1D4_GOSAR</name>
<protein>
    <submittedName>
        <fullName evidence="1">Uncharacterized protein</fullName>
    </submittedName>
</protein>
<evidence type="ECO:0000313" key="2">
    <source>
        <dbReference type="Proteomes" id="UP001358586"/>
    </source>
</evidence>
<evidence type="ECO:0000313" key="1">
    <source>
        <dbReference type="EMBL" id="KAK5844942.1"/>
    </source>
</evidence>
<proteinExistence type="predicted"/>
<reference evidence="1 2" key="1">
    <citation type="submission" date="2023-03" db="EMBL/GenBank/DDBJ databases">
        <title>WGS of Gossypium arboreum.</title>
        <authorList>
            <person name="Yu D."/>
        </authorList>
    </citation>
    <scope>NUCLEOTIDE SEQUENCE [LARGE SCALE GENOMIC DNA]</scope>
    <source>
        <tissue evidence="1">Leaf</tissue>
    </source>
</reference>
<comment type="caution">
    <text evidence="1">The sequence shown here is derived from an EMBL/GenBank/DDBJ whole genome shotgun (WGS) entry which is preliminary data.</text>
</comment>
<keyword evidence="2" id="KW-1185">Reference proteome</keyword>
<gene>
    <name evidence="1" type="ORF">PVK06_001089</name>
</gene>
<sequence length="68" mass="7402">MDELLALKSVLHSAISSLFMAEAYAGLQAVKSENSQAHELATEALRKGEETYLEDAAFTCLQRGNEIS</sequence>